<keyword evidence="1" id="KW-0489">Methyltransferase</keyword>
<dbReference type="RefSeq" id="WP_195874665.1">
    <property type="nucleotide sequence ID" value="NZ_JADOEL010000002.1"/>
</dbReference>
<dbReference type="InterPro" id="IPR029063">
    <property type="entry name" value="SAM-dependent_MTases_sf"/>
</dbReference>
<dbReference type="CDD" id="cd02440">
    <property type="entry name" value="AdoMet_MTases"/>
    <property type="match status" value="1"/>
</dbReference>
<dbReference type="GO" id="GO:0032259">
    <property type="term" value="P:methylation"/>
    <property type="evidence" value="ECO:0007669"/>
    <property type="project" value="UniProtKB-KW"/>
</dbReference>
<dbReference type="GO" id="GO:0008168">
    <property type="term" value="F:methyltransferase activity"/>
    <property type="evidence" value="ECO:0007669"/>
    <property type="project" value="UniProtKB-KW"/>
</dbReference>
<comment type="caution">
    <text evidence="1">The sequence shown here is derived from an EMBL/GenBank/DDBJ whole genome shotgun (WGS) entry which is preliminary data.</text>
</comment>
<dbReference type="Gene3D" id="3.40.50.150">
    <property type="entry name" value="Vaccinia Virus protein VP39"/>
    <property type="match status" value="1"/>
</dbReference>
<dbReference type="Pfam" id="PF13489">
    <property type="entry name" value="Methyltransf_23"/>
    <property type="match status" value="1"/>
</dbReference>
<reference evidence="1 2" key="1">
    <citation type="submission" date="2020-11" db="EMBL/GenBank/DDBJ databases">
        <title>WGS of Herminiimonas contaminans strain Marseille-Q4544 isolated from planarians Schmidtea mediterranea.</title>
        <authorList>
            <person name="Kangale L."/>
        </authorList>
    </citation>
    <scope>NUCLEOTIDE SEQUENCE [LARGE SCALE GENOMIC DNA]</scope>
    <source>
        <strain evidence="1 2">Marseille-Q4544</strain>
    </source>
</reference>
<dbReference type="EMBL" id="JADOEL010000002">
    <property type="protein sequence ID" value="MBF8176677.1"/>
    <property type="molecule type" value="Genomic_DNA"/>
</dbReference>
<dbReference type="PANTHER" id="PTHR43861">
    <property type="entry name" value="TRANS-ACONITATE 2-METHYLTRANSFERASE-RELATED"/>
    <property type="match status" value="1"/>
</dbReference>
<evidence type="ECO:0000313" key="2">
    <source>
        <dbReference type="Proteomes" id="UP000657372"/>
    </source>
</evidence>
<organism evidence="1 2">
    <name type="scientific">Herminiimonas contaminans</name>
    <dbReference type="NCBI Taxonomy" id="1111140"/>
    <lineage>
        <taxon>Bacteria</taxon>
        <taxon>Pseudomonadati</taxon>
        <taxon>Pseudomonadota</taxon>
        <taxon>Betaproteobacteria</taxon>
        <taxon>Burkholderiales</taxon>
        <taxon>Oxalobacteraceae</taxon>
        <taxon>Herminiimonas</taxon>
    </lineage>
</organism>
<sequence>MESEDEDQIYEVIDDNPVYRTEHQVKTLLDKLDLKPGTVMLDYGCAKSSTYRTLSNLRPDLQLHLFDVSERYVPFWSTFSSADNWSTYTPRPEWEGKFEVITSFFAFEHIVEPNHALANVAKLLKPGGKFYCIVPNIFTNIADFVVVDHINHFTEASLLYLFSSAGFNTVEIDTHSHRGAFVIIAEKSSDKFQQTDVSRFVKNIQDIATFWSTAATKTREFERTLAADEVLAIYGAGFYGTFLYTALESPERVTCFLDQNPFLVGHLIQSKPVIKPADINVDVTTLLVGLNPVSAKGILKKMPDLDNLRKFFL</sequence>
<accession>A0ABS0EPA3</accession>
<dbReference type="SUPFAM" id="SSF53335">
    <property type="entry name" value="S-adenosyl-L-methionine-dependent methyltransferases"/>
    <property type="match status" value="1"/>
</dbReference>
<name>A0ABS0EPA3_9BURK</name>
<protein>
    <submittedName>
        <fullName evidence="1">Class I SAM-dependent methyltransferase</fullName>
    </submittedName>
</protein>
<keyword evidence="2" id="KW-1185">Reference proteome</keyword>
<dbReference type="Proteomes" id="UP000657372">
    <property type="component" value="Unassembled WGS sequence"/>
</dbReference>
<gene>
    <name evidence="1" type="ORF">IXC47_03160</name>
</gene>
<proteinExistence type="predicted"/>
<keyword evidence="1" id="KW-0808">Transferase</keyword>
<evidence type="ECO:0000313" key="1">
    <source>
        <dbReference type="EMBL" id="MBF8176677.1"/>
    </source>
</evidence>